<dbReference type="OMA" id="WETTRIT"/>
<protein>
    <recommendedName>
        <fullName evidence="1">R13L1/DRL21-like LRR repeat region domain-containing protein</fullName>
    </recommendedName>
</protein>
<feature type="domain" description="R13L1/DRL21-like LRR repeat region" evidence="1">
    <location>
        <begin position="28"/>
        <end position="167"/>
    </location>
</feature>
<proteinExistence type="predicted"/>
<evidence type="ECO:0000259" key="1">
    <source>
        <dbReference type="Pfam" id="PF25019"/>
    </source>
</evidence>
<evidence type="ECO:0000313" key="2">
    <source>
        <dbReference type="EMBL" id="ESR55221.1"/>
    </source>
</evidence>
<dbReference type="STRING" id="85681.V4TZ88"/>
<keyword evidence="3" id="KW-1185">Reference proteome</keyword>
<evidence type="ECO:0000313" key="3">
    <source>
        <dbReference type="Proteomes" id="UP000030687"/>
    </source>
</evidence>
<dbReference type="InterPro" id="IPR032675">
    <property type="entry name" value="LRR_dom_sf"/>
</dbReference>
<dbReference type="Gramene" id="ESR55221">
    <property type="protein sequence ID" value="ESR55221"/>
    <property type="gene ID" value="CICLE_v10024232mg"/>
</dbReference>
<dbReference type="InParanoid" id="V4TZ88"/>
<sequence>MPLGMKELKNLQTLSNFIVGKSGSISRLNDLKDLIFLGGALCISGLENMENLQDAREAMLSKKQNLEELSLEWGFNNSRDEVVEGNVLDMLQPHRSLKILNLTIKGMMNLRTIGSEIYGDGCLTPFQSLEILHLENLPEWECWETTRITENEHVGMFPHLHELFIVGCPKLSRKWPELLPSLETLIVSKCPELLVSVSNFSMLCRLEFDECKGLLEFRNCTNDRALFERVTALK</sequence>
<dbReference type="Gene3D" id="3.80.10.10">
    <property type="entry name" value="Ribonuclease Inhibitor"/>
    <property type="match status" value="1"/>
</dbReference>
<dbReference type="Pfam" id="PF25019">
    <property type="entry name" value="LRR_R13L1-DRL21"/>
    <property type="match status" value="1"/>
</dbReference>
<name>V4TZ88_CITCL</name>
<dbReference type="PANTHER" id="PTHR47186:SF41">
    <property type="entry name" value="OS12G0131701 PROTEIN"/>
    <property type="match status" value="1"/>
</dbReference>
<dbReference type="EMBL" id="KI536661">
    <property type="protein sequence ID" value="ESR55221.1"/>
    <property type="molecule type" value="Genomic_DNA"/>
</dbReference>
<dbReference type="SUPFAM" id="SSF52047">
    <property type="entry name" value="RNI-like"/>
    <property type="match status" value="1"/>
</dbReference>
<reference evidence="2 3" key="1">
    <citation type="submission" date="2013-10" db="EMBL/GenBank/DDBJ databases">
        <authorList>
            <consortium name="International Citrus Genome Consortium"/>
            <person name="Jenkins J."/>
            <person name="Schmutz J."/>
            <person name="Prochnik S."/>
            <person name="Rokhsar D."/>
            <person name="Gmitter F."/>
            <person name="Ollitrault P."/>
            <person name="Machado M."/>
            <person name="Talon M."/>
            <person name="Wincker P."/>
            <person name="Jaillon O."/>
            <person name="Morgante M."/>
        </authorList>
    </citation>
    <scope>NUCLEOTIDE SEQUENCE</scope>
    <source>
        <strain evidence="3">cv. Clemenules</strain>
    </source>
</reference>
<dbReference type="AlphaFoldDB" id="V4TZ88"/>
<dbReference type="PANTHER" id="PTHR47186">
    <property type="entry name" value="LEUCINE-RICH REPEAT-CONTAINING PROTEIN 57"/>
    <property type="match status" value="1"/>
</dbReference>
<dbReference type="InterPro" id="IPR056789">
    <property type="entry name" value="LRR_R13L1-DRL21"/>
</dbReference>
<accession>V4TZ88</accession>
<organism evidence="2 3">
    <name type="scientific">Citrus clementina</name>
    <name type="common">Clementine</name>
    <name type="synonym">Citrus deliciosa x Citrus sinensis</name>
    <dbReference type="NCBI Taxonomy" id="85681"/>
    <lineage>
        <taxon>Eukaryota</taxon>
        <taxon>Viridiplantae</taxon>
        <taxon>Streptophyta</taxon>
        <taxon>Embryophyta</taxon>
        <taxon>Tracheophyta</taxon>
        <taxon>Spermatophyta</taxon>
        <taxon>Magnoliopsida</taxon>
        <taxon>eudicotyledons</taxon>
        <taxon>Gunneridae</taxon>
        <taxon>Pentapetalae</taxon>
        <taxon>rosids</taxon>
        <taxon>malvids</taxon>
        <taxon>Sapindales</taxon>
        <taxon>Rutaceae</taxon>
        <taxon>Aurantioideae</taxon>
        <taxon>Citrus</taxon>
    </lineage>
</organism>
<dbReference type="KEGG" id="cic:CICLE_v10024232mg"/>
<gene>
    <name evidence="2" type="ORF">CICLE_v10024232mg</name>
</gene>
<dbReference type="Proteomes" id="UP000030687">
    <property type="component" value="Unassembled WGS sequence"/>
</dbReference>
<dbReference type="eggNOG" id="KOG4658">
    <property type="taxonomic scope" value="Eukaryota"/>
</dbReference>